<dbReference type="Gramene" id="Kaladp0055s0191.1.v1.1">
    <property type="protein sequence ID" value="Kaladp0055s0191.1.v1.1.CDS.1"/>
    <property type="gene ID" value="Kaladp0055s0191.v1.1"/>
</dbReference>
<dbReference type="Proteomes" id="UP000594263">
    <property type="component" value="Unplaced"/>
</dbReference>
<protein>
    <submittedName>
        <fullName evidence="1">Uncharacterized protein</fullName>
    </submittedName>
</protein>
<reference evidence="1" key="1">
    <citation type="submission" date="2021-01" db="UniProtKB">
        <authorList>
            <consortium name="EnsemblPlants"/>
        </authorList>
    </citation>
    <scope>IDENTIFICATION</scope>
</reference>
<evidence type="ECO:0000313" key="1">
    <source>
        <dbReference type="EnsemblPlants" id="Kaladp0055s0191.1.v1.1.CDS.1"/>
    </source>
</evidence>
<accession>A0A7N0U5S7</accession>
<sequence>MAEIASASPELCTAVSLMGMRFGACMPKWRQKMGGLVVLIGPRRRNWMRVVSASMNEDFSPEVRKIKVGFS</sequence>
<dbReference type="EnsemblPlants" id="Kaladp0055s0191.1.v1.1">
    <property type="protein sequence ID" value="Kaladp0055s0191.1.v1.1.CDS.1"/>
    <property type="gene ID" value="Kaladp0055s0191.v1.1"/>
</dbReference>
<organism evidence="1 2">
    <name type="scientific">Kalanchoe fedtschenkoi</name>
    <name type="common">Lavender scallops</name>
    <name type="synonym">South American air plant</name>
    <dbReference type="NCBI Taxonomy" id="63787"/>
    <lineage>
        <taxon>Eukaryota</taxon>
        <taxon>Viridiplantae</taxon>
        <taxon>Streptophyta</taxon>
        <taxon>Embryophyta</taxon>
        <taxon>Tracheophyta</taxon>
        <taxon>Spermatophyta</taxon>
        <taxon>Magnoliopsida</taxon>
        <taxon>eudicotyledons</taxon>
        <taxon>Gunneridae</taxon>
        <taxon>Pentapetalae</taxon>
        <taxon>Saxifragales</taxon>
        <taxon>Crassulaceae</taxon>
        <taxon>Kalanchoe</taxon>
    </lineage>
</organism>
<keyword evidence="2" id="KW-1185">Reference proteome</keyword>
<evidence type="ECO:0000313" key="2">
    <source>
        <dbReference type="Proteomes" id="UP000594263"/>
    </source>
</evidence>
<name>A0A7N0U5S7_KALFE</name>
<dbReference type="AlphaFoldDB" id="A0A7N0U5S7"/>
<proteinExistence type="predicted"/>